<dbReference type="Proteomes" id="UP000008639">
    <property type="component" value="Chromosome"/>
</dbReference>
<organism evidence="3 4">
    <name type="scientific">Pseudarthrobacter phenanthrenivorans (strain DSM 18606 / JCM 16027 / LMG 23796 / Sphe3)</name>
    <name type="common">Arthrobacter phenanthrenivorans</name>
    <dbReference type="NCBI Taxonomy" id="930171"/>
    <lineage>
        <taxon>Bacteria</taxon>
        <taxon>Bacillati</taxon>
        <taxon>Actinomycetota</taxon>
        <taxon>Actinomycetes</taxon>
        <taxon>Micrococcales</taxon>
        <taxon>Micrococcaceae</taxon>
        <taxon>Pseudarthrobacter</taxon>
    </lineage>
</organism>
<dbReference type="InterPro" id="IPR010879">
    <property type="entry name" value="DUF1508"/>
</dbReference>
<evidence type="ECO:0000256" key="1">
    <source>
        <dbReference type="SAM" id="MobiDB-lite"/>
    </source>
</evidence>
<dbReference type="SUPFAM" id="SSF160113">
    <property type="entry name" value="YegP-like"/>
    <property type="match status" value="1"/>
</dbReference>
<dbReference type="eggNOG" id="COG3422">
    <property type="taxonomic scope" value="Bacteria"/>
</dbReference>
<dbReference type="STRING" id="930171.Asphe3_05550"/>
<dbReference type="Pfam" id="PF07411">
    <property type="entry name" value="DUF1508"/>
    <property type="match status" value="1"/>
</dbReference>
<gene>
    <name evidence="3" type="ordered locus">Asphe3_05550</name>
</gene>
<evidence type="ECO:0000259" key="2">
    <source>
        <dbReference type="Pfam" id="PF07411"/>
    </source>
</evidence>
<reference evidence="3 4" key="1">
    <citation type="journal article" date="2011" name="Stand. Genomic Sci.">
        <title>Complete genome sequence of Arthrobacter phenanthrenivorans type strain (Sphe3).</title>
        <authorList>
            <person name="Kallimanis A."/>
            <person name="Labutti K.M."/>
            <person name="Lapidus A."/>
            <person name="Clum A."/>
            <person name="Lykidis A."/>
            <person name="Mavromatis K."/>
            <person name="Pagani I."/>
            <person name="Liolios K."/>
            <person name="Ivanova N."/>
            <person name="Goodwin L."/>
            <person name="Pitluck S."/>
            <person name="Chen A."/>
            <person name="Palaniappan K."/>
            <person name="Markowitz V."/>
            <person name="Bristow J."/>
            <person name="Velentzas A.D."/>
            <person name="Perisynakis A."/>
            <person name="Ouzounis C.C."/>
            <person name="Kyrpides N.C."/>
            <person name="Koukkou A.I."/>
            <person name="Drainas C."/>
        </authorList>
    </citation>
    <scope>NUCLEOTIDE SEQUENCE [LARGE SCALE GENOMIC DNA]</scope>
    <source>
        <strain evidence="4">DSM 18606 / JCM 16027 / LMG 23796 / Sphe3</strain>
    </source>
</reference>
<protein>
    <submittedName>
        <fullName evidence="3">Uncharacterized conserved protein</fullName>
    </submittedName>
</protein>
<proteinExistence type="predicted"/>
<accession>F0MAU0</accession>
<dbReference type="InterPro" id="IPR036913">
    <property type="entry name" value="YegP-like_sf"/>
</dbReference>
<name>F0MAU0_PSEPM</name>
<feature type="region of interest" description="Disordered" evidence="1">
    <location>
        <begin position="70"/>
        <end position="120"/>
    </location>
</feature>
<dbReference type="Gene3D" id="2.30.29.80">
    <property type="match status" value="1"/>
</dbReference>
<dbReference type="RefSeq" id="WP_013599709.1">
    <property type="nucleotide sequence ID" value="NC_015145.1"/>
</dbReference>
<dbReference type="KEGG" id="apn:Asphe3_05550"/>
<evidence type="ECO:0000313" key="3">
    <source>
        <dbReference type="EMBL" id="ADX71767.1"/>
    </source>
</evidence>
<dbReference type="HOGENOM" id="CLU_1802102_0_0_11"/>
<feature type="domain" description="DUF1508" evidence="2">
    <location>
        <begin position="10"/>
        <end position="55"/>
    </location>
</feature>
<dbReference type="AlphaFoldDB" id="F0MAU0"/>
<evidence type="ECO:0000313" key="4">
    <source>
        <dbReference type="Proteomes" id="UP000008639"/>
    </source>
</evidence>
<sequence>MAGQFEAFVDSDSYFRFRLLGPDGTEVAVSGPYPDKASLAAGIAAVRECAGTGLVTDLCPAETVIRQVPEPASAPALVASEARRDCGEQPAGGPPSSLPRGPGGTESGPDGPQLLPADAGRKKFSNFLPVRVTPGVPAAITPM</sequence>
<dbReference type="EMBL" id="CP002379">
    <property type="protein sequence ID" value="ADX71767.1"/>
    <property type="molecule type" value="Genomic_DNA"/>
</dbReference>